<accession>A0A1Y2HH19</accession>
<dbReference type="GO" id="GO:0015187">
    <property type="term" value="F:glycine transmembrane transporter activity"/>
    <property type="evidence" value="ECO:0007669"/>
    <property type="project" value="TreeGrafter"/>
</dbReference>
<feature type="repeat" description="Solcar" evidence="5">
    <location>
        <begin position="192"/>
        <end position="276"/>
    </location>
</feature>
<dbReference type="PANTHER" id="PTHR46181:SF3">
    <property type="entry name" value="MITOCHONDRIAL GLYCINE TRANSPORTER"/>
    <property type="match status" value="1"/>
</dbReference>
<feature type="repeat" description="Solcar" evidence="5">
    <location>
        <begin position="111"/>
        <end position="184"/>
    </location>
</feature>
<comment type="caution">
    <text evidence="7">The sequence shown here is derived from an EMBL/GenBank/DDBJ whole genome shotgun (WGS) entry which is preliminary data.</text>
</comment>
<dbReference type="OrthoDB" id="1924968at2759"/>
<dbReference type="Pfam" id="PF00153">
    <property type="entry name" value="Mito_carr"/>
    <property type="match status" value="3"/>
</dbReference>
<organism evidence="7 8">
    <name type="scientific">Catenaria anguillulae PL171</name>
    <dbReference type="NCBI Taxonomy" id="765915"/>
    <lineage>
        <taxon>Eukaryota</taxon>
        <taxon>Fungi</taxon>
        <taxon>Fungi incertae sedis</taxon>
        <taxon>Blastocladiomycota</taxon>
        <taxon>Blastocladiomycetes</taxon>
        <taxon>Blastocladiales</taxon>
        <taxon>Catenariaceae</taxon>
        <taxon>Catenaria</taxon>
    </lineage>
</organism>
<dbReference type="STRING" id="765915.A0A1Y2HH19"/>
<dbReference type="InterPro" id="IPR018108">
    <property type="entry name" value="MCP_transmembrane"/>
</dbReference>
<feature type="repeat" description="Solcar" evidence="5">
    <location>
        <begin position="14"/>
        <end position="109"/>
    </location>
</feature>
<keyword evidence="3" id="KW-1133">Transmembrane helix</keyword>
<dbReference type="SUPFAM" id="SSF103506">
    <property type="entry name" value="Mitochondrial carrier"/>
    <property type="match status" value="1"/>
</dbReference>
<dbReference type="GO" id="GO:1904983">
    <property type="term" value="P:glycine import into mitochondrion"/>
    <property type="evidence" value="ECO:0007669"/>
    <property type="project" value="TreeGrafter"/>
</dbReference>
<protein>
    <submittedName>
        <fullName evidence="7">Mitochondrial carrier domain-containing protein</fullName>
    </submittedName>
</protein>
<evidence type="ECO:0000256" key="2">
    <source>
        <dbReference type="ARBA" id="ARBA00022692"/>
    </source>
</evidence>
<dbReference type="AlphaFoldDB" id="A0A1Y2HH19"/>
<evidence type="ECO:0000313" key="8">
    <source>
        <dbReference type="Proteomes" id="UP000193411"/>
    </source>
</evidence>
<evidence type="ECO:0000256" key="4">
    <source>
        <dbReference type="ARBA" id="ARBA00023136"/>
    </source>
</evidence>
<evidence type="ECO:0000313" key="7">
    <source>
        <dbReference type="EMBL" id="ORZ33829.1"/>
    </source>
</evidence>
<proteinExistence type="inferred from homology"/>
<dbReference type="InterPro" id="IPR023395">
    <property type="entry name" value="MCP_dom_sf"/>
</dbReference>
<comment type="similarity">
    <text evidence="6">Belongs to the mitochondrial carrier (TC 2.A.29) family.</text>
</comment>
<evidence type="ECO:0000256" key="1">
    <source>
        <dbReference type="ARBA" id="ARBA00004141"/>
    </source>
</evidence>
<keyword evidence="2 5" id="KW-0812">Transmembrane</keyword>
<evidence type="ECO:0000256" key="5">
    <source>
        <dbReference type="PROSITE-ProRule" id="PRU00282"/>
    </source>
</evidence>
<keyword evidence="8" id="KW-1185">Reference proteome</keyword>
<dbReference type="EMBL" id="MCFL01000033">
    <property type="protein sequence ID" value="ORZ33829.1"/>
    <property type="molecule type" value="Genomic_DNA"/>
</dbReference>
<keyword evidence="4 5" id="KW-0472">Membrane</keyword>
<gene>
    <name evidence="7" type="ORF">BCR44DRAFT_1437674</name>
</gene>
<comment type="subcellular location">
    <subcellularLocation>
        <location evidence="1">Membrane</location>
        <topology evidence="1">Multi-pass membrane protein</topology>
    </subcellularLocation>
</comment>
<dbReference type="Proteomes" id="UP000193411">
    <property type="component" value="Unassembled WGS sequence"/>
</dbReference>
<dbReference type="GO" id="GO:0005739">
    <property type="term" value="C:mitochondrion"/>
    <property type="evidence" value="ECO:0007669"/>
    <property type="project" value="TreeGrafter"/>
</dbReference>
<evidence type="ECO:0000256" key="3">
    <source>
        <dbReference type="ARBA" id="ARBA00022989"/>
    </source>
</evidence>
<dbReference type="GO" id="GO:0016020">
    <property type="term" value="C:membrane"/>
    <property type="evidence" value="ECO:0007669"/>
    <property type="project" value="UniProtKB-SubCell"/>
</dbReference>
<dbReference type="PANTHER" id="PTHR46181">
    <property type="entry name" value="MITOCHONDRIAL GLYCINE TRANSPORTER"/>
    <property type="match status" value="1"/>
</dbReference>
<keyword evidence="6" id="KW-0813">Transport</keyword>
<name>A0A1Y2HH19_9FUNG</name>
<reference evidence="7 8" key="1">
    <citation type="submission" date="2016-07" db="EMBL/GenBank/DDBJ databases">
        <title>Pervasive Adenine N6-methylation of Active Genes in Fungi.</title>
        <authorList>
            <consortium name="DOE Joint Genome Institute"/>
            <person name="Mondo S.J."/>
            <person name="Dannebaum R.O."/>
            <person name="Kuo R.C."/>
            <person name="Labutti K."/>
            <person name="Haridas S."/>
            <person name="Kuo A."/>
            <person name="Salamov A."/>
            <person name="Ahrendt S.R."/>
            <person name="Lipzen A."/>
            <person name="Sullivan W."/>
            <person name="Andreopoulos W.B."/>
            <person name="Clum A."/>
            <person name="Lindquist E."/>
            <person name="Daum C."/>
            <person name="Ramamoorthy G.K."/>
            <person name="Gryganskyi A."/>
            <person name="Culley D."/>
            <person name="Magnuson J.K."/>
            <person name="James T.Y."/>
            <person name="O'Malley M.A."/>
            <person name="Stajich J.E."/>
            <person name="Spatafora J.W."/>
            <person name="Visel A."/>
            <person name="Grigoriev I.V."/>
        </authorList>
    </citation>
    <scope>NUCLEOTIDE SEQUENCE [LARGE SCALE GENOMIC DNA]</scope>
    <source>
        <strain evidence="7 8">PL171</strain>
    </source>
</reference>
<dbReference type="PROSITE" id="PS51257">
    <property type="entry name" value="PROKAR_LIPOPROTEIN"/>
    <property type="match status" value="1"/>
</dbReference>
<dbReference type="Gene3D" id="1.50.40.10">
    <property type="entry name" value="Mitochondrial carrier domain"/>
    <property type="match status" value="2"/>
</dbReference>
<dbReference type="PROSITE" id="PS50920">
    <property type="entry name" value="SOLCAR"/>
    <property type="match status" value="3"/>
</dbReference>
<sequence>MSLSGSRTSAQPKASGSTHLTAGALSGLASCVLLQPFDVVKTRLQQRPAGLDAAPTGLSKRLVQLRSIVSDIVRERGVPGLWRGTTPTVLRNVPGSAFYFFFLHHLRTLFARHSSLGVSRDTANMLPAQRPSSAYAYTSVVGAARDIVTTSGVRGLFAGFGATAARDVPYAGIYVVLYEQMKGWTEGIMGGEGAKANMSAGVMAGTLATAVTQPFDLVKTRVQVDPRQYPNSLVATRKVFATEGLSGFFKGMTPRLLRKPLHAAITWTVYEKAVSMIRMAQLDKDKHTIPQ</sequence>
<evidence type="ECO:0000256" key="6">
    <source>
        <dbReference type="RuleBase" id="RU000488"/>
    </source>
</evidence>